<reference evidence="1 4" key="1">
    <citation type="submission" date="2023-02" db="EMBL/GenBank/DDBJ databases">
        <title>Pathogen: clinical or host-associated sample.</title>
        <authorList>
            <person name="Hergert J."/>
            <person name="Casey R."/>
            <person name="Wagner J."/>
            <person name="Young E.L."/>
            <person name="Oakeson K.F."/>
        </authorList>
    </citation>
    <scope>NUCLEOTIDE SEQUENCE</scope>
    <source>
        <strain evidence="2 4">2022CK-00829</strain>
        <strain evidence="1">2022CK-00830</strain>
    </source>
</reference>
<evidence type="ECO:0000313" key="4">
    <source>
        <dbReference type="Proteomes" id="UP001221519"/>
    </source>
</evidence>
<dbReference type="Proteomes" id="UP001221519">
    <property type="component" value="Chromosome"/>
</dbReference>
<organism evidence="1 3">
    <name type="scientific">Paenibacillus urinalis</name>
    <dbReference type="NCBI Taxonomy" id="521520"/>
    <lineage>
        <taxon>Bacteria</taxon>
        <taxon>Bacillati</taxon>
        <taxon>Bacillota</taxon>
        <taxon>Bacilli</taxon>
        <taxon>Bacillales</taxon>
        <taxon>Paenibacillaceae</taxon>
        <taxon>Paenibacillus</taxon>
    </lineage>
</organism>
<evidence type="ECO:0000313" key="1">
    <source>
        <dbReference type="EMBL" id="WDH84090.1"/>
    </source>
</evidence>
<dbReference type="Proteomes" id="UP001220962">
    <property type="component" value="Chromosome"/>
</dbReference>
<dbReference type="AlphaFoldDB" id="A0AAX3N5T2"/>
<evidence type="ECO:0008006" key="5">
    <source>
        <dbReference type="Google" id="ProtNLM"/>
    </source>
</evidence>
<keyword evidence="4" id="KW-1185">Reference proteome</keyword>
<evidence type="ECO:0000313" key="2">
    <source>
        <dbReference type="EMBL" id="WDI03730.1"/>
    </source>
</evidence>
<name>A0AAX3N5T2_9BACL</name>
<evidence type="ECO:0000313" key="3">
    <source>
        <dbReference type="Proteomes" id="UP001220962"/>
    </source>
</evidence>
<dbReference type="EMBL" id="CP118108">
    <property type="protein sequence ID" value="WDI03730.1"/>
    <property type="molecule type" value="Genomic_DNA"/>
</dbReference>
<dbReference type="EMBL" id="CP118101">
    <property type="protein sequence ID" value="WDH84090.1"/>
    <property type="molecule type" value="Genomic_DNA"/>
</dbReference>
<accession>A0AAX3N5T2</accession>
<proteinExistence type="predicted"/>
<sequence>MSTANVLDKQKRIIEIKWIGLPKPEEVDRLTERVLLLRSEFSSPTFKVLVDMRESLVFSKESQARLVEHQRQLRDSGMSHAAIITQKALTTMQLKRSAREAGNDTESHFENADEALGFLQSQA</sequence>
<dbReference type="RefSeq" id="WP_047910086.1">
    <property type="nucleotide sequence ID" value="NZ_CP118101.1"/>
</dbReference>
<gene>
    <name evidence="1" type="ORF">PUW23_07710</name>
    <name evidence="2" type="ORF">PUW25_07185</name>
</gene>
<protein>
    <recommendedName>
        <fullName evidence="5">STAS/SEC14 domain-containing protein</fullName>
    </recommendedName>
</protein>